<comment type="function">
    <text evidence="3">Required for maturation of 30S ribosomal subunits.</text>
</comment>
<feature type="domain" description="Ribosome maturation factor RimP C-terminal" evidence="5">
    <location>
        <begin position="87"/>
        <end position="152"/>
    </location>
</feature>
<dbReference type="Pfam" id="PF02576">
    <property type="entry name" value="RimP_N"/>
    <property type="match status" value="1"/>
</dbReference>
<dbReference type="GO" id="GO:0000028">
    <property type="term" value="P:ribosomal small subunit assembly"/>
    <property type="evidence" value="ECO:0007669"/>
    <property type="project" value="TreeGrafter"/>
</dbReference>
<proteinExistence type="inferred from homology"/>
<dbReference type="Gene3D" id="2.30.30.180">
    <property type="entry name" value="Ribosome maturation factor RimP, C-terminal domain"/>
    <property type="match status" value="1"/>
</dbReference>
<dbReference type="PANTHER" id="PTHR33867">
    <property type="entry name" value="RIBOSOME MATURATION FACTOR RIMP"/>
    <property type="match status" value="1"/>
</dbReference>
<dbReference type="HAMAP" id="MF_01077">
    <property type="entry name" value="RimP"/>
    <property type="match status" value="1"/>
</dbReference>
<dbReference type="GO" id="GO:0005829">
    <property type="term" value="C:cytosol"/>
    <property type="evidence" value="ECO:0007669"/>
    <property type="project" value="TreeGrafter"/>
</dbReference>
<keyword evidence="1 3" id="KW-0963">Cytoplasm</keyword>
<dbReference type="RefSeq" id="WP_079410747.1">
    <property type="nucleotide sequence ID" value="NZ_MZGW01000001.1"/>
</dbReference>
<organism evidence="6 7">
    <name type="scientific">Alkalithermobacter paradoxus</name>
    <dbReference type="NCBI Taxonomy" id="29349"/>
    <lineage>
        <taxon>Bacteria</taxon>
        <taxon>Bacillati</taxon>
        <taxon>Bacillota</taxon>
        <taxon>Clostridia</taxon>
        <taxon>Peptostreptococcales</taxon>
        <taxon>Tepidibacteraceae</taxon>
        <taxon>Alkalithermobacter</taxon>
    </lineage>
</organism>
<keyword evidence="7" id="KW-1185">Reference proteome</keyword>
<dbReference type="InterPro" id="IPR035956">
    <property type="entry name" value="RimP_N_sf"/>
</dbReference>
<evidence type="ECO:0000256" key="3">
    <source>
        <dbReference type="HAMAP-Rule" id="MF_01077"/>
    </source>
</evidence>
<dbReference type="Proteomes" id="UP000190140">
    <property type="component" value="Unassembled WGS sequence"/>
</dbReference>
<dbReference type="InterPro" id="IPR036847">
    <property type="entry name" value="RimP_C_sf"/>
</dbReference>
<dbReference type="InterPro" id="IPR028989">
    <property type="entry name" value="RimP_N"/>
</dbReference>
<evidence type="ECO:0000256" key="1">
    <source>
        <dbReference type="ARBA" id="ARBA00022490"/>
    </source>
</evidence>
<sequence length="153" mass="17584">MRQSIEEIVTKLVLPFTEREGFELVDVEYVLEAGHRYLRIYIDKEGGISLKDCQTISNAITEKLDDIDPIKENYFLEVSSPGLDRPLKKDSDFERYKGKDVEVKLYKPLNGQKQFEGNLIGLFDGDIIKISVDDNVLEFNKKEVALVRLSVKI</sequence>
<keyword evidence="2 3" id="KW-0690">Ribosome biogenesis</keyword>
<dbReference type="InterPro" id="IPR028998">
    <property type="entry name" value="RimP_C"/>
</dbReference>
<dbReference type="SUPFAM" id="SSF74942">
    <property type="entry name" value="YhbC-like, C-terminal domain"/>
    <property type="match status" value="1"/>
</dbReference>
<dbReference type="Pfam" id="PF17384">
    <property type="entry name" value="DUF150_C"/>
    <property type="match status" value="1"/>
</dbReference>
<dbReference type="OrthoDB" id="9805006at2"/>
<comment type="subcellular location">
    <subcellularLocation>
        <location evidence="3">Cytoplasm</location>
    </subcellularLocation>
</comment>
<dbReference type="Gene3D" id="3.30.300.70">
    <property type="entry name" value="RimP-like superfamily, N-terminal"/>
    <property type="match status" value="1"/>
</dbReference>
<comment type="caution">
    <text evidence="6">The sequence shown here is derived from an EMBL/GenBank/DDBJ whole genome shotgun (WGS) entry which is preliminary data.</text>
</comment>
<evidence type="ECO:0000313" key="6">
    <source>
        <dbReference type="EMBL" id="OPJ57130.1"/>
    </source>
</evidence>
<dbReference type="InterPro" id="IPR003728">
    <property type="entry name" value="Ribosome_maturation_RimP"/>
</dbReference>
<comment type="similarity">
    <text evidence="3">Belongs to the RimP family.</text>
</comment>
<dbReference type="SUPFAM" id="SSF75420">
    <property type="entry name" value="YhbC-like, N-terminal domain"/>
    <property type="match status" value="1"/>
</dbReference>
<protein>
    <recommendedName>
        <fullName evidence="3">Ribosome maturation factor RimP</fullName>
    </recommendedName>
</protein>
<accession>A0A1V4IB83</accession>
<dbReference type="EMBL" id="MZGW01000001">
    <property type="protein sequence ID" value="OPJ57130.1"/>
    <property type="molecule type" value="Genomic_DNA"/>
</dbReference>
<dbReference type="AlphaFoldDB" id="A0A1V4IB83"/>
<gene>
    <name evidence="3 6" type="primary">rimP</name>
    <name evidence="6" type="ORF">CLOTH_04130</name>
</gene>
<name>A0A1V4IB83_9FIRM</name>
<evidence type="ECO:0000259" key="5">
    <source>
        <dbReference type="Pfam" id="PF17384"/>
    </source>
</evidence>
<dbReference type="STRING" id="29349.CLOTH_04130"/>
<evidence type="ECO:0000256" key="2">
    <source>
        <dbReference type="ARBA" id="ARBA00022517"/>
    </source>
</evidence>
<dbReference type="GO" id="GO:0006412">
    <property type="term" value="P:translation"/>
    <property type="evidence" value="ECO:0007669"/>
    <property type="project" value="TreeGrafter"/>
</dbReference>
<dbReference type="CDD" id="cd01734">
    <property type="entry name" value="YlxS_C"/>
    <property type="match status" value="1"/>
</dbReference>
<evidence type="ECO:0000259" key="4">
    <source>
        <dbReference type="Pfam" id="PF02576"/>
    </source>
</evidence>
<evidence type="ECO:0000313" key="7">
    <source>
        <dbReference type="Proteomes" id="UP000190140"/>
    </source>
</evidence>
<reference evidence="6 7" key="1">
    <citation type="submission" date="2017-03" db="EMBL/GenBank/DDBJ databases">
        <title>Genome sequence of Clostridium thermoalcaliphilum DSM 7309.</title>
        <authorList>
            <person name="Poehlein A."/>
            <person name="Daniel R."/>
        </authorList>
    </citation>
    <scope>NUCLEOTIDE SEQUENCE [LARGE SCALE GENOMIC DNA]</scope>
    <source>
        <strain evidence="6 7">DSM 7309</strain>
    </source>
</reference>
<dbReference type="PANTHER" id="PTHR33867:SF1">
    <property type="entry name" value="RIBOSOME MATURATION FACTOR RIMP"/>
    <property type="match status" value="1"/>
</dbReference>
<dbReference type="FunFam" id="3.30.300.70:FF:000001">
    <property type="entry name" value="Ribosome maturation factor RimP"/>
    <property type="match status" value="1"/>
</dbReference>
<feature type="domain" description="Ribosome maturation factor RimP N-terminal" evidence="4">
    <location>
        <begin position="13"/>
        <end position="84"/>
    </location>
</feature>